<gene>
    <name evidence="8" type="ORF">Agub_g2120</name>
</gene>
<dbReference type="GO" id="GO:0003676">
    <property type="term" value="F:nucleic acid binding"/>
    <property type="evidence" value="ECO:0007669"/>
    <property type="project" value="InterPro"/>
</dbReference>
<sequence length="303" mass="33681">ADLRCTINAIFFAIVQIAVAAKFQCMKQLTVGRHLTSPSTVVSSPRRLSLQSITVRKEQGGVLTLAAVMESTNSFAALCAVGDDETVATSGVSKVEKSTESSTSSQDGPEKQQRSGPRKLRNPLCWIDLEMTGLDIEKDTIIEVACIMTDGDLKIQVQGPEAAIHQDDSVLASMNDWCKEHHGKSGLTQRVRDSKRTMAEVEEELLGFISQHADENMAQLAGNSVHVDRMFLLKHMPRVVAYLNYRIVDVSSIKELARRWFPIAYKKAPRKTLAHTALSDIRESIEELKYYRTAVFKSPNQCK</sequence>
<keyword evidence="9" id="KW-1185">Reference proteome</keyword>
<feature type="chain" id="PRO_5042288740" description="Exonuclease domain-containing protein" evidence="6">
    <location>
        <begin position="21"/>
        <end position="303"/>
    </location>
</feature>
<reference evidence="8 9" key="1">
    <citation type="journal article" date="2021" name="Sci. Rep.">
        <title>Genome sequencing of the multicellular alga Astrephomene provides insights into convergent evolution of germ-soma differentiation.</title>
        <authorList>
            <person name="Yamashita S."/>
            <person name="Yamamoto K."/>
            <person name="Matsuzaki R."/>
            <person name="Suzuki S."/>
            <person name="Yamaguchi H."/>
            <person name="Hirooka S."/>
            <person name="Minakuchi Y."/>
            <person name="Miyagishima S."/>
            <person name="Kawachi M."/>
            <person name="Toyoda A."/>
            <person name="Nozaki H."/>
        </authorList>
    </citation>
    <scope>NUCLEOTIDE SEQUENCE [LARGE SCALE GENOMIC DNA]</scope>
    <source>
        <strain evidence="8 9">NIES-4017</strain>
    </source>
</reference>
<feature type="signal peptide" evidence="6">
    <location>
        <begin position="1"/>
        <end position="20"/>
    </location>
</feature>
<accession>A0AAD3DIN6</accession>
<comment type="similarity">
    <text evidence="1">Belongs to the oligoribonuclease family.</text>
</comment>
<evidence type="ECO:0000313" key="9">
    <source>
        <dbReference type="Proteomes" id="UP001054857"/>
    </source>
</evidence>
<comment type="caution">
    <text evidence="8">The sequence shown here is derived from an EMBL/GenBank/DDBJ whole genome shotgun (WGS) entry which is preliminary data.</text>
</comment>
<feature type="region of interest" description="Disordered" evidence="5">
    <location>
        <begin position="90"/>
        <end position="119"/>
    </location>
</feature>
<dbReference type="Proteomes" id="UP001054857">
    <property type="component" value="Unassembled WGS sequence"/>
</dbReference>
<dbReference type="InterPro" id="IPR022894">
    <property type="entry name" value="Oligoribonuclease"/>
</dbReference>
<dbReference type="InterPro" id="IPR012337">
    <property type="entry name" value="RNaseH-like_sf"/>
</dbReference>
<keyword evidence="2" id="KW-0540">Nuclease</keyword>
<dbReference type="AlphaFoldDB" id="A0AAD3DIN6"/>
<organism evidence="8 9">
    <name type="scientific">Astrephomene gubernaculifera</name>
    <dbReference type="NCBI Taxonomy" id="47775"/>
    <lineage>
        <taxon>Eukaryota</taxon>
        <taxon>Viridiplantae</taxon>
        <taxon>Chlorophyta</taxon>
        <taxon>core chlorophytes</taxon>
        <taxon>Chlorophyceae</taxon>
        <taxon>CS clade</taxon>
        <taxon>Chlamydomonadales</taxon>
        <taxon>Astrephomenaceae</taxon>
        <taxon>Astrephomene</taxon>
    </lineage>
</organism>
<evidence type="ECO:0000313" key="8">
    <source>
        <dbReference type="EMBL" id="GFR41432.1"/>
    </source>
</evidence>
<dbReference type="SMART" id="SM00479">
    <property type="entry name" value="EXOIII"/>
    <property type="match status" value="1"/>
</dbReference>
<evidence type="ECO:0000256" key="3">
    <source>
        <dbReference type="ARBA" id="ARBA00022801"/>
    </source>
</evidence>
<evidence type="ECO:0000256" key="5">
    <source>
        <dbReference type="SAM" id="MobiDB-lite"/>
    </source>
</evidence>
<feature type="non-terminal residue" evidence="8">
    <location>
        <position position="1"/>
    </location>
</feature>
<dbReference type="Pfam" id="PF00929">
    <property type="entry name" value="RNase_T"/>
    <property type="match status" value="1"/>
</dbReference>
<dbReference type="CDD" id="cd06135">
    <property type="entry name" value="Orn"/>
    <property type="match status" value="1"/>
</dbReference>
<dbReference type="EMBL" id="BMAR01000001">
    <property type="protein sequence ID" value="GFR41432.1"/>
    <property type="molecule type" value="Genomic_DNA"/>
</dbReference>
<evidence type="ECO:0000256" key="1">
    <source>
        <dbReference type="ARBA" id="ARBA00009921"/>
    </source>
</evidence>
<evidence type="ECO:0000256" key="2">
    <source>
        <dbReference type="ARBA" id="ARBA00022722"/>
    </source>
</evidence>
<dbReference type="FunFam" id="3.30.420.10:FF:000003">
    <property type="entry name" value="Oligoribonuclease"/>
    <property type="match status" value="1"/>
</dbReference>
<evidence type="ECO:0000256" key="4">
    <source>
        <dbReference type="ARBA" id="ARBA00022839"/>
    </source>
</evidence>
<dbReference type="PANTHER" id="PTHR11046:SF0">
    <property type="entry name" value="OLIGORIBONUCLEASE, MITOCHONDRIAL"/>
    <property type="match status" value="1"/>
</dbReference>
<proteinExistence type="inferred from homology"/>
<evidence type="ECO:0000256" key="6">
    <source>
        <dbReference type="SAM" id="SignalP"/>
    </source>
</evidence>
<feature type="domain" description="Exonuclease" evidence="7">
    <location>
        <begin position="123"/>
        <end position="297"/>
    </location>
</feature>
<dbReference type="Gene3D" id="3.30.420.10">
    <property type="entry name" value="Ribonuclease H-like superfamily/Ribonuclease H"/>
    <property type="match status" value="1"/>
</dbReference>
<keyword evidence="4" id="KW-0269">Exonuclease</keyword>
<name>A0AAD3DIN6_9CHLO</name>
<dbReference type="InterPro" id="IPR013520">
    <property type="entry name" value="Ribonucl_H"/>
</dbReference>
<keyword evidence="3" id="KW-0378">Hydrolase</keyword>
<dbReference type="NCBIfam" id="NF003765">
    <property type="entry name" value="PRK05359.1"/>
    <property type="match status" value="1"/>
</dbReference>
<protein>
    <recommendedName>
        <fullName evidence="7">Exonuclease domain-containing protein</fullName>
    </recommendedName>
</protein>
<dbReference type="GO" id="GO:0000175">
    <property type="term" value="F:3'-5'-RNA exonuclease activity"/>
    <property type="evidence" value="ECO:0007669"/>
    <property type="project" value="InterPro"/>
</dbReference>
<evidence type="ECO:0000259" key="7">
    <source>
        <dbReference type="SMART" id="SM00479"/>
    </source>
</evidence>
<dbReference type="PANTHER" id="PTHR11046">
    <property type="entry name" value="OLIGORIBONUCLEASE, MITOCHONDRIAL"/>
    <property type="match status" value="1"/>
</dbReference>
<dbReference type="InterPro" id="IPR036397">
    <property type="entry name" value="RNaseH_sf"/>
</dbReference>
<dbReference type="SUPFAM" id="SSF53098">
    <property type="entry name" value="Ribonuclease H-like"/>
    <property type="match status" value="1"/>
</dbReference>
<dbReference type="GO" id="GO:0005739">
    <property type="term" value="C:mitochondrion"/>
    <property type="evidence" value="ECO:0007669"/>
    <property type="project" value="TreeGrafter"/>
</dbReference>
<keyword evidence="6" id="KW-0732">Signal</keyword>